<organism evidence="2 3">
    <name type="scientific">Phytohabitans flavus</name>
    <dbReference type="NCBI Taxonomy" id="1076124"/>
    <lineage>
        <taxon>Bacteria</taxon>
        <taxon>Bacillati</taxon>
        <taxon>Actinomycetota</taxon>
        <taxon>Actinomycetes</taxon>
        <taxon>Micromonosporales</taxon>
        <taxon>Micromonosporaceae</taxon>
    </lineage>
</organism>
<protein>
    <recommendedName>
        <fullName evidence="1">Septum formation-related domain-containing protein</fullName>
    </recommendedName>
</protein>
<dbReference type="AlphaFoldDB" id="A0A6F8XKF0"/>
<reference evidence="2 3" key="2">
    <citation type="submission" date="2020-03" db="EMBL/GenBank/DDBJ databases">
        <authorList>
            <person name="Ichikawa N."/>
            <person name="Kimura A."/>
            <person name="Kitahashi Y."/>
            <person name="Uohara A."/>
        </authorList>
    </citation>
    <scope>NUCLEOTIDE SEQUENCE [LARGE SCALE GENOMIC DNA]</scope>
    <source>
        <strain evidence="2 3">NBRC 107702</strain>
    </source>
</reference>
<evidence type="ECO:0000259" key="1">
    <source>
        <dbReference type="Pfam" id="PF13845"/>
    </source>
</evidence>
<dbReference type="PROSITE" id="PS51257">
    <property type="entry name" value="PROKAR_LIPOPROTEIN"/>
    <property type="match status" value="1"/>
</dbReference>
<proteinExistence type="predicted"/>
<gene>
    <name evidence="2" type="ORF">Pflav_007040</name>
</gene>
<keyword evidence="3" id="KW-1185">Reference proteome</keyword>
<dbReference type="Pfam" id="PF13845">
    <property type="entry name" value="Septum_form"/>
    <property type="match status" value="1"/>
</dbReference>
<name>A0A6F8XKF0_9ACTN</name>
<accession>A0A6F8XKF0</accession>
<feature type="domain" description="Septum formation-related" evidence="1">
    <location>
        <begin position="61"/>
        <end position="289"/>
    </location>
</feature>
<dbReference type="EMBL" id="AP022870">
    <property type="protein sequence ID" value="BCB74294.1"/>
    <property type="molecule type" value="Genomic_DNA"/>
</dbReference>
<dbReference type="Proteomes" id="UP000502508">
    <property type="component" value="Chromosome"/>
</dbReference>
<evidence type="ECO:0000313" key="2">
    <source>
        <dbReference type="EMBL" id="BCB74294.1"/>
    </source>
</evidence>
<reference evidence="2 3" key="1">
    <citation type="submission" date="2020-03" db="EMBL/GenBank/DDBJ databases">
        <title>Whole genome shotgun sequence of Phytohabitans flavus NBRC 107702.</title>
        <authorList>
            <person name="Komaki H."/>
            <person name="Tamura T."/>
        </authorList>
    </citation>
    <scope>NUCLEOTIDE SEQUENCE [LARGE SCALE GENOMIC DNA]</scope>
    <source>
        <strain evidence="2 3">NBRC 107702</strain>
    </source>
</reference>
<sequence length="313" mass="34221">MLRPDADPGEGDMRRVVGLAVIGSLLATVLAGCANPAGVDGSLTDDWKAQPEATSFVPESGVCHLSLPDGQLISRAQYNPLDCGVDHHYETVHIGQFTGSEKDAAGPPEKGSPGARKAFDECNTKVSEYLGGDWRGGRLDLFIYYPAKEAWEGGSRWFRCDLAEVQSLDDNAKISRRSGNLKDILKASFPMAYGCFRAILSSDKKDITAMNPVTCETAHGAEFAGVWTAPESSYADFEKNTQRAHDACRSIVAKWAKVPSDSNLRYRTGTIIYFPDEEEWADGDRGVQCFMWISDQDLRRSMKGAGPGALRIR</sequence>
<dbReference type="InterPro" id="IPR026004">
    <property type="entry name" value="Septum_form"/>
</dbReference>
<dbReference type="KEGG" id="pfla:Pflav_007040"/>
<evidence type="ECO:0000313" key="3">
    <source>
        <dbReference type="Proteomes" id="UP000502508"/>
    </source>
</evidence>